<evidence type="ECO:0000256" key="2">
    <source>
        <dbReference type="ARBA" id="ARBA00008806"/>
    </source>
</evidence>
<evidence type="ECO:0000256" key="1">
    <source>
        <dbReference type="ARBA" id="ARBA00004651"/>
    </source>
</evidence>
<evidence type="ECO:0000313" key="10">
    <source>
        <dbReference type="EMBL" id="OLZ51713.1"/>
    </source>
</evidence>
<dbReference type="Pfam" id="PF12696">
    <property type="entry name" value="TraG-D_C"/>
    <property type="match status" value="1"/>
</dbReference>
<comment type="subcellular location">
    <subcellularLocation>
        <location evidence="1">Cell membrane</location>
        <topology evidence="1">Multi-pass membrane protein</topology>
    </subcellularLocation>
</comment>
<dbReference type="InterPro" id="IPR027417">
    <property type="entry name" value="P-loop_NTPase"/>
</dbReference>
<keyword evidence="3" id="KW-1003">Cell membrane</keyword>
<evidence type="ECO:0000313" key="11">
    <source>
        <dbReference type="Proteomes" id="UP000187486"/>
    </source>
</evidence>
<evidence type="ECO:0000256" key="5">
    <source>
        <dbReference type="ARBA" id="ARBA00022989"/>
    </source>
</evidence>
<protein>
    <submittedName>
        <fullName evidence="10">Type VI secretion protein</fullName>
    </submittedName>
</protein>
<evidence type="ECO:0000259" key="9">
    <source>
        <dbReference type="Pfam" id="PF12696"/>
    </source>
</evidence>
<dbReference type="InterPro" id="IPR032689">
    <property type="entry name" value="TraG-D_C"/>
</dbReference>
<dbReference type="EMBL" id="MQUQ01000007">
    <property type="protein sequence ID" value="OLZ51713.1"/>
    <property type="molecule type" value="Genomic_DNA"/>
</dbReference>
<dbReference type="CDD" id="cd01127">
    <property type="entry name" value="TrwB_TraG_TraD_VirD4"/>
    <property type="match status" value="1"/>
</dbReference>
<dbReference type="PANTHER" id="PTHR37937">
    <property type="entry name" value="CONJUGATIVE TRANSFER: DNA TRANSPORT"/>
    <property type="match status" value="1"/>
</dbReference>
<keyword evidence="4 8" id="KW-0812">Transmembrane</keyword>
<evidence type="ECO:0000256" key="4">
    <source>
        <dbReference type="ARBA" id="ARBA00022692"/>
    </source>
</evidence>
<dbReference type="Proteomes" id="UP000187486">
    <property type="component" value="Unassembled WGS sequence"/>
</dbReference>
<keyword evidence="11" id="KW-1185">Reference proteome</keyword>
<dbReference type="AlphaFoldDB" id="A0A1R0KU99"/>
<dbReference type="GO" id="GO:0005886">
    <property type="term" value="C:plasma membrane"/>
    <property type="evidence" value="ECO:0007669"/>
    <property type="project" value="UniProtKB-SubCell"/>
</dbReference>
<name>A0A1R0KU99_9PSEU</name>
<feature type="transmembrane region" description="Helical" evidence="8">
    <location>
        <begin position="16"/>
        <end position="39"/>
    </location>
</feature>
<evidence type="ECO:0000256" key="8">
    <source>
        <dbReference type="SAM" id="Phobius"/>
    </source>
</evidence>
<gene>
    <name evidence="10" type="ORF">BS329_15735</name>
</gene>
<dbReference type="InterPro" id="IPR051539">
    <property type="entry name" value="T4SS-coupling_protein"/>
</dbReference>
<feature type="domain" description="TraD/TraG TraM recognition site" evidence="9">
    <location>
        <begin position="437"/>
        <end position="553"/>
    </location>
</feature>
<comment type="caution">
    <text evidence="10">The sequence shown here is derived from an EMBL/GenBank/DDBJ whole genome shotgun (WGS) entry which is preliminary data.</text>
</comment>
<accession>A0A1R0KU99</accession>
<dbReference type="InterPro" id="IPR003688">
    <property type="entry name" value="TraG/VirD4"/>
</dbReference>
<feature type="region of interest" description="Disordered" evidence="7">
    <location>
        <begin position="605"/>
        <end position="627"/>
    </location>
</feature>
<dbReference type="Gene3D" id="3.40.50.300">
    <property type="entry name" value="P-loop containing nucleotide triphosphate hydrolases"/>
    <property type="match status" value="1"/>
</dbReference>
<proteinExistence type="inferred from homology"/>
<evidence type="ECO:0000256" key="6">
    <source>
        <dbReference type="ARBA" id="ARBA00023136"/>
    </source>
</evidence>
<sequence length="627" mass="67046">MSSPTSRRHASGGTPVLPWVITGLIGGVFLLGGMVWLAAQVAAATGFPVPAVTAIPDALGEPGLTGLIGPEGSPTWFYIIFGTEIALLLAATITLPLLITKRKRPRDGHRSMNSAREFRELQQPAMAKRAQGLQQSLAGTRVRDLTGRQVGAALGDIGGKTVYKSHEDVELVICGPRSNKTSAKVVPEILGAPGTVVATSNKGDVWALTAGLRAQVGEVFLFDSNQITYQPQTFWWDPLAGVTDVESASRMASYFMREVGGGAGGGADRADPFFTPAAEKTLRQILLAAAVSEKSLRDVVNWVATRSDEPAVQLEQHGFRGQADSLRATLELPPETRGGVYEGVATAISCLDSESLLRWVTPPLTWEKLAPDPAAIRELNLWDLITRPGDRHPTLYLLTREGQGSGRPIVAAMVGELCNVAFRAAAANGGRLDPALTVQLDEAANIVRIPELPSWYSWFGSQSIMVTTVLQSREQGRSVWGKEGFDALWSAATIKTVGAGIADPDFAEDLSRLVGDHKVEETSTSYSSGGPSTSRSLHTERILTAADIAAMPRTNALLITSGRRPGLLRLRPWYAEPDDEEKRDLIALSKEATGQIQQSAITYLGPDNPVARSLRPPDTATPAGGRS</sequence>
<comment type="similarity">
    <text evidence="2">Belongs to the VirD4/TraG family.</text>
</comment>
<keyword evidence="6 8" id="KW-0472">Membrane</keyword>
<dbReference type="Pfam" id="PF02534">
    <property type="entry name" value="T4SS-DNA_transf"/>
    <property type="match status" value="1"/>
</dbReference>
<organism evidence="10 11">
    <name type="scientific">Amycolatopsis coloradensis</name>
    <dbReference type="NCBI Taxonomy" id="76021"/>
    <lineage>
        <taxon>Bacteria</taxon>
        <taxon>Bacillati</taxon>
        <taxon>Actinomycetota</taxon>
        <taxon>Actinomycetes</taxon>
        <taxon>Pseudonocardiales</taxon>
        <taxon>Pseudonocardiaceae</taxon>
        <taxon>Amycolatopsis</taxon>
    </lineage>
</organism>
<dbReference type="OrthoDB" id="226701at2"/>
<dbReference type="PANTHER" id="PTHR37937:SF1">
    <property type="entry name" value="CONJUGATIVE TRANSFER: DNA TRANSPORT"/>
    <property type="match status" value="1"/>
</dbReference>
<dbReference type="RefSeq" id="WP_076161485.1">
    <property type="nucleotide sequence ID" value="NZ_MQUQ01000007.1"/>
</dbReference>
<evidence type="ECO:0000256" key="7">
    <source>
        <dbReference type="SAM" id="MobiDB-lite"/>
    </source>
</evidence>
<dbReference type="SUPFAM" id="SSF52540">
    <property type="entry name" value="P-loop containing nucleoside triphosphate hydrolases"/>
    <property type="match status" value="1"/>
</dbReference>
<evidence type="ECO:0000256" key="3">
    <source>
        <dbReference type="ARBA" id="ARBA00022475"/>
    </source>
</evidence>
<reference evidence="10 11" key="1">
    <citation type="submission" date="2016-01" db="EMBL/GenBank/DDBJ databases">
        <title>Amycolatopsis coloradensis genome sequencing and assembly.</title>
        <authorList>
            <person name="Mayilraj S."/>
        </authorList>
    </citation>
    <scope>NUCLEOTIDE SEQUENCE [LARGE SCALE GENOMIC DNA]</scope>
    <source>
        <strain evidence="10 11">DSM 44225</strain>
    </source>
</reference>
<keyword evidence="5 8" id="KW-1133">Transmembrane helix</keyword>
<feature type="transmembrane region" description="Helical" evidence="8">
    <location>
        <begin position="76"/>
        <end position="99"/>
    </location>
</feature>
<dbReference type="STRING" id="76021.BS329_15735"/>